<keyword evidence="1" id="KW-0472">Membrane</keyword>
<name>A0A9D3YQJ7_DREPO</name>
<dbReference type="Proteomes" id="UP000828390">
    <property type="component" value="Unassembled WGS sequence"/>
</dbReference>
<comment type="caution">
    <text evidence="2">The sequence shown here is derived from an EMBL/GenBank/DDBJ whole genome shotgun (WGS) entry which is preliminary data.</text>
</comment>
<feature type="transmembrane region" description="Helical" evidence="1">
    <location>
        <begin position="93"/>
        <end position="113"/>
    </location>
</feature>
<keyword evidence="1" id="KW-0812">Transmembrane</keyword>
<gene>
    <name evidence="2" type="ORF">DPMN_080275</name>
</gene>
<evidence type="ECO:0000313" key="2">
    <source>
        <dbReference type="EMBL" id="KAH3705209.1"/>
    </source>
</evidence>
<sequence length="178" mass="20156">MNKNCHVTTKVNVSSHFMTTNSRARDNQGQSKRKMAGRFGLARLGAFRRTMIKQSGNDGHLKGAPYEQPENWKATTPGLDIKSILHHSYLVPLHFFTGLGAICAGAYIIYMGLYEDTQLFKYFNPPDVKPDEKLSLYEWKGPEKEIELLGDRPELPVHLPSHRTYDVINKHQVGATSQ</sequence>
<dbReference type="EMBL" id="JAIWYP010000015">
    <property type="protein sequence ID" value="KAH3705209.1"/>
    <property type="molecule type" value="Genomic_DNA"/>
</dbReference>
<evidence type="ECO:0000256" key="1">
    <source>
        <dbReference type="SAM" id="Phobius"/>
    </source>
</evidence>
<proteinExistence type="predicted"/>
<evidence type="ECO:0000313" key="3">
    <source>
        <dbReference type="Proteomes" id="UP000828390"/>
    </source>
</evidence>
<keyword evidence="1" id="KW-1133">Transmembrane helix</keyword>
<reference evidence="2" key="2">
    <citation type="submission" date="2020-11" db="EMBL/GenBank/DDBJ databases">
        <authorList>
            <person name="McCartney M.A."/>
            <person name="Auch B."/>
            <person name="Kono T."/>
            <person name="Mallez S."/>
            <person name="Becker A."/>
            <person name="Gohl D.M."/>
            <person name="Silverstein K.A.T."/>
            <person name="Koren S."/>
            <person name="Bechman K.B."/>
            <person name="Herman A."/>
            <person name="Abrahante J.E."/>
            <person name="Garbe J."/>
        </authorList>
    </citation>
    <scope>NUCLEOTIDE SEQUENCE</scope>
    <source>
        <strain evidence="2">Duluth1</strain>
        <tissue evidence="2">Whole animal</tissue>
    </source>
</reference>
<accession>A0A9D3YQJ7</accession>
<reference evidence="2" key="1">
    <citation type="journal article" date="2019" name="bioRxiv">
        <title>The Genome of the Zebra Mussel, Dreissena polymorpha: A Resource for Invasive Species Research.</title>
        <authorList>
            <person name="McCartney M.A."/>
            <person name="Auch B."/>
            <person name="Kono T."/>
            <person name="Mallez S."/>
            <person name="Zhang Y."/>
            <person name="Obille A."/>
            <person name="Becker A."/>
            <person name="Abrahante J.E."/>
            <person name="Garbe J."/>
            <person name="Badalamenti J.P."/>
            <person name="Herman A."/>
            <person name="Mangelson H."/>
            <person name="Liachko I."/>
            <person name="Sullivan S."/>
            <person name="Sone E.D."/>
            <person name="Koren S."/>
            <person name="Silverstein K.A.T."/>
            <person name="Beckman K.B."/>
            <person name="Gohl D.M."/>
        </authorList>
    </citation>
    <scope>NUCLEOTIDE SEQUENCE</scope>
    <source>
        <strain evidence="2">Duluth1</strain>
        <tissue evidence="2">Whole animal</tissue>
    </source>
</reference>
<organism evidence="2 3">
    <name type="scientific">Dreissena polymorpha</name>
    <name type="common">Zebra mussel</name>
    <name type="synonym">Mytilus polymorpha</name>
    <dbReference type="NCBI Taxonomy" id="45954"/>
    <lineage>
        <taxon>Eukaryota</taxon>
        <taxon>Metazoa</taxon>
        <taxon>Spiralia</taxon>
        <taxon>Lophotrochozoa</taxon>
        <taxon>Mollusca</taxon>
        <taxon>Bivalvia</taxon>
        <taxon>Autobranchia</taxon>
        <taxon>Heteroconchia</taxon>
        <taxon>Euheterodonta</taxon>
        <taxon>Imparidentia</taxon>
        <taxon>Neoheterodontei</taxon>
        <taxon>Myida</taxon>
        <taxon>Dreissenoidea</taxon>
        <taxon>Dreissenidae</taxon>
        <taxon>Dreissena</taxon>
    </lineage>
</organism>
<protein>
    <submittedName>
        <fullName evidence="2">Uncharacterized protein</fullName>
    </submittedName>
</protein>
<dbReference type="AlphaFoldDB" id="A0A9D3YQJ7"/>
<keyword evidence="3" id="KW-1185">Reference proteome</keyword>